<feature type="signal peptide" evidence="3">
    <location>
        <begin position="1"/>
        <end position="26"/>
    </location>
</feature>
<proteinExistence type="predicted"/>
<keyword evidence="2" id="KW-0472">Membrane</keyword>
<dbReference type="Pfam" id="PF24854">
    <property type="entry name" value="DUF7728"/>
    <property type="match status" value="1"/>
</dbReference>
<feature type="region of interest" description="Disordered" evidence="1">
    <location>
        <begin position="422"/>
        <end position="450"/>
    </location>
</feature>
<name>A0AAQ3MCG1_9PEZI</name>
<dbReference type="Proteomes" id="UP001303373">
    <property type="component" value="Chromosome 14"/>
</dbReference>
<keyword evidence="3" id="KW-0732">Signal</keyword>
<evidence type="ECO:0000256" key="1">
    <source>
        <dbReference type="SAM" id="MobiDB-lite"/>
    </source>
</evidence>
<evidence type="ECO:0000256" key="2">
    <source>
        <dbReference type="SAM" id="Phobius"/>
    </source>
</evidence>
<feature type="region of interest" description="Disordered" evidence="1">
    <location>
        <begin position="294"/>
        <end position="321"/>
    </location>
</feature>
<evidence type="ECO:0000313" key="6">
    <source>
        <dbReference type="Proteomes" id="UP001303373"/>
    </source>
</evidence>
<keyword evidence="2" id="KW-0812">Transmembrane</keyword>
<dbReference type="AlphaFoldDB" id="A0AAQ3MCG1"/>
<dbReference type="PANTHER" id="PTHR40622">
    <property type="match status" value="1"/>
</dbReference>
<dbReference type="PANTHER" id="PTHR40622:SF1">
    <property type="match status" value="1"/>
</dbReference>
<dbReference type="InterPro" id="IPR056145">
    <property type="entry name" value="DUF7728"/>
</dbReference>
<feature type="chain" id="PRO_5042819783" description="DUF7728 domain-containing protein" evidence="3">
    <location>
        <begin position="27"/>
        <end position="450"/>
    </location>
</feature>
<reference evidence="5 6" key="1">
    <citation type="submission" date="2023-11" db="EMBL/GenBank/DDBJ databases">
        <title>An acidophilic fungus is an integral part of prey digestion in a carnivorous sundew plant.</title>
        <authorList>
            <person name="Tsai I.J."/>
        </authorList>
    </citation>
    <scope>NUCLEOTIDE SEQUENCE [LARGE SCALE GENOMIC DNA]</scope>
    <source>
        <strain evidence="5">169a</strain>
    </source>
</reference>
<gene>
    <name evidence="5" type="ORF">R9X50_00794200</name>
</gene>
<keyword evidence="6" id="KW-1185">Reference proteome</keyword>
<dbReference type="EMBL" id="CP138593">
    <property type="protein sequence ID" value="WPH05043.1"/>
    <property type="molecule type" value="Genomic_DNA"/>
</dbReference>
<keyword evidence="2" id="KW-1133">Transmembrane helix</keyword>
<accession>A0AAQ3MCG1</accession>
<organism evidence="5 6">
    <name type="scientific">Acrodontium crateriforme</name>
    <dbReference type="NCBI Taxonomy" id="150365"/>
    <lineage>
        <taxon>Eukaryota</taxon>
        <taxon>Fungi</taxon>
        <taxon>Dikarya</taxon>
        <taxon>Ascomycota</taxon>
        <taxon>Pezizomycotina</taxon>
        <taxon>Dothideomycetes</taxon>
        <taxon>Dothideomycetidae</taxon>
        <taxon>Mycosphaerellales</taxon>
        <taxon>Teratosphaeriaceae</taxon>
        <taxon>Acrodontium</taxon>
    </lineage>
</organism>
<feature type="domain" description="DUF7728" evidence="4">
    <location>
        <begin position="48"/>
        <end position="205"/>
    </location>
</feature>
<protein>
    <recommendedName>
        <fullName evidence="4">DUF7728 domain-containing protein</fullName>
    </recommendedName>
</protein>
<feature type="transmembrane region" description="Helical" evidence="2">
    <location>
        <begin position="336"/>
        <end position="360"/>
    </location>
</feature>
<sequence>MFRRILGTSLTCALCASAFLLPPGFAPSDKTSSESTLQLASTSPKAATVSLPCSECAFPYTQDNFDNDGPSEDSWQWIQGGSNELLLKFTVSDDGQSLELDGNTIYPQPRRSFNPFSSSISVTQAPAGAALMDIDSGDVRSTSVEVTGSTVHASHKHAITPSDDAVVTLTYQIHQVAHQHVSLDDVVLTLLSTSDGELLIMDAQRRPDPSAPTDMPPSMIERPFPVIGNGQPEIEVYEARLFEPCKNLPATLCRLKQSIENKITNVRGGKCRGPKGMRHGGVSPFGLDIADPPRHHRGRPHHMRPHGQHRGGHRGHHGPHGHLRHQSFMHFFAKGLVAVLIPIMAGILVGMTVSFFALLIGRFANFVWIMLTRGREGYRSVTLDDTISTEEESIGLEEDGHVCLPAEEDKLTEKERLAASDKPDVFTYSEGEAPPQYEDAPAYTARPDEK</sequence>
<evidence type="ECO:0000259" key="4">
    <source>
        <dbReference type="Pfam" id="PF24854"/>
    </source>
</evidence>
<evidence type="ECO:0000313" key="5">
    <source>
        <dbReference type="EMBL" id="WPH05043.1"/>
    </source>
</evidence>
<evidence type="ECO:0000256" key="3">
    <source>
        <dbReference type="SAM" id="SignalP"/>
    </source>
</evidence>